<keyword evidence="2" id="KW-1185">Reference proteome</keyword>
<dbReference type="EMBL" id="JYDW01000016">
    <property type="protein sequence ID" value="KRZ61646.1"/>
    <property type="molecule type" value="Genomic_DNA"/>
</dbReference>
<protein>
    <submittedName>
        <fullName evidence="1">Uncharacterized protein</fullName>
    </submittedName>
</protein>
<organism evidence="1 2">
    <name type="scientific">Trichinella nativa</name>
    <dbReference type="NCBI Taxonomy" id="6335"/>
    <lineage>
        <taxon>Eukaryota</taxon>
        <taxon>Metazoa</taxon>
        <taxon>Ecdysozoa</taxon>
        <taxon>Nematoda</taxon>
        <taxon>Enoplea</taxon>
        <taxon>Dorylaimia</taxon>
        <taxon>Trichinellida</taxon>
        <taxon>Trichinellidae</taxon>
        <taxon>Trichinella</taxon>
    </lineage>
</organism>
<accession>A0A0V1LRC6</accession>
<name>A0A0V1LRC6_9BILA</name>
<dbReference type="Proteomes" id="UP000054721">
    <property type="component" value="Unassembled WGS sequence"/>
</dbReference>
<dbReference type="AlphaFoldDB" id="A0A0V1LRC6"/>
<gene>
    <name evidence="1" type="ORF">T02_12547</name>
</gene>
<evidence type="ECO:0000313" key="2">
    <source>
        <dbReference type="Proteomes" id="UP000054721"/>
    </source>
</evidence>
<reference evidence="1 2" key="1">
    <citation type="submission" date="2015-05" db="EMBL/GenBank/DDBJ databases">
        <title>Evolution of Trichinella species and genotypes.</title>
        <authorList>
            <person name="Korhonen P.K."/>
            <person name="Edoardo P."/>
            <person name="Giuseppe L.R."/>
            <person name="Gasser R.B."/>
        </authorList>
    </citation>
    <scope>NUCLEOTIDE SEQUENCE [LARGE SCALE GENOMIC DNA]</scope>
    <source>
        <strain evidence="1">ISS10</strain>
    </source>
</reference>
<sequence>MTVFLLSYSEAESSSTDEEDVSDYLDQEEDLITSSKLATYETGVKVLAESNCWWRDGTFNCYWWCAVLVSCRSWRNLLCWLSVARCNAHLKRTFGAVDHLVRKYAFCHVLGLNPEQFSLNTNGIQPSRIVGDCF</sequence>
<proteinExistence type="predicted"/>
<evidence type="ECO:0000313" key="1">
    <source>
        <dbReference type="EMBL" id="KRZ61646.1"/>
    </source>
</evidence>
<comment type="caution">
    <text evidence="1">The sequence shown here is derived from an EMBL/GenBank/DDBJ whole genome shotgun (WGS) entry which is preliminary data.</text>
</comment>